<evidence type="ECO:0000313" key="4">
    <source>
        <dbReference type="Proteomes" id="UP000275078"/>
    </source>
</evidence>
<gene>
    <name evidence="3" type="ORF">BJ508DRAFT_322532</name>
</gene>
<name>A0A3N4IMR0_ASCIM</name>
<feature type="region of interest" description="Disordered" evidence="1">
    <location>
        <begin position="294"/>
        <end position="324"/>
    </location>
</feature>
<sequence>MPSMRFPIATRDRSNRRSNVSTVSEMSTTTSTHNNLRLQWLERLRPGNRTSQVSNISNASSGPKSPVSPSYQPEALASLQASLEQATQPAVPMPLHRSLSYDQTPSYSTRPNTSNAQGVHFALADIEAQERGQRTRPRRRRSARKLKWWSDDGGWDGFKGKILALIISGILLAISLALYLGLSLGAKTPNNTVNVVLILALLITGIFFCHALIRLMILATKPPSQRNLPEDFQDSALPLPRHPIPVHLPGSPITAGAPAAPKPPPPAYGLWRYSVRVAPEQLQWMRRDQAAGEGLVAPSLPTPTGVRPESAASNRPPSYMSDDGVGYVVRAEPRSTVANMTRYS</sequence>
<keyword evidence="2" id="KW-0812">Transmembrane</keyword>
<feature type="transmembrane region" description="Helical" evidence="2">
    <location>
        <begin position="162"/>
        <end position="182"/>
    </location>
</feature>
<dbReference type="AlphaFoldDB" id="A0A3N4IMR0"/>
<feature type="transmembrane region" description="Helical" evidence="2">
    <location>
        <begin position="194"/>
        <end position="217"/>
    </location>
</feature>
<evidence type="ECO:0000256" key="1">
    <source>
        <dbReference type="SAM" id="MobiDB-lite"/>
    </source>
</evidence>
<feature type="compositionally biased region" description="Low complexity" evidence="1">
    <location>
        <begin position="17"/>
        <end position="32"/>
    </location>
</feature>
<evidence type="ECO:0000313" key="3">
    <source>
        <dbReference type="EMBL" id="RPA85481.1"/>
    </source>
</evidence>
<keyword evidence="4" id="KW-1185">Reference proteome</keyword>
<keyword evidence="2" id="KW-1133">Transmembrane helix</keyword>
<dbReference type="EMBL" id="ML119653">
    <property type="protein sequence ID" value="RPA85481.1"/>
    <property type="molecule type" value="Genomic_DNA"/>
</dbReference>
<organism evidence="3 4">
    <name type="scientific">Ascobolus immersus RN42</name>
    <dbReference type="NCBI Taxonomy" id="1160509"/>
    <lineage>
        <taxon>Eukaryota</taxon>
        <taxon>Fungi</taxon>
        <taxon>Dikarya</taxon>
        <taxon>Ascomycota</taxon>
        <taxon>Pezizomycotina</taxon>
        <taxon>Pezizomycetes</taxon>
        <taxon>Pezizales</taxon>
        <taxon>Ascobolaceae</taxon>
        <taxon>Ascobolus</taxon>
    </lineage>
</organism>
<dbReference type="Proteomes" id="UP000275078">
    <property type="component" value="Unassembled WGS sequence"/>
</dbReference>
<dbReference type="OrthoDB" id="5417811at2759"/>
<evidence type="ECO:0000256" key="2">
    <source>
        <dbReference type="SAM" id="Phobius"/>
    </source>
</evidence>
<proteinExistence type="predicted"/>
<feature type="region of interest" description="Disordered" evidence="1">
    <location>
        <begin position="1"/>
        <end position="71"/>
    </location>
</feature>
<keyword evidence="2" id="KW-0472">Membrane</keyword>
<protein>
    <submittedName>
        <fullName evidence="3">Uncharacterized protein</fullName>
    </submittedName>
</protein>
<accession>A0A3N4IMR0</accession>
<feature type="compositionally biased region" description="Polar residues" evidence="1">
    <location>
        <begin position="48"/>
        <end position="71"/>
    </location>
</feature>
<reference evidence="3 4" key="1">
    <citation type="journal article" date="2018" name="Nat. Ecol. Evol.">
        <title>Pezizomycetes genomes reveal the molecular basis of ectomycorrhizal truffle lifestyle.</title>
        <authorList>
            <person name="Murat C."/>
            <person name="Payen T."/>
            <person name="Noel B."/>
            <person name="Kuo A."/>
            <person name="Morin E."/>
            <person name="Chen J."/>
            <person name="Kohler A."/>
            <person name="Krizsan K."/>
            <person name="Balestrini R."/>
            <person name="Da Silva C."/>
            <person name="Montanini B."/>
            <person name="Hainaut M."/>
            <person name="Levati E."/>
            <person name="Barry K.W."/>
            <person name="Belfiori B."/>
            <person name="Cichocki N."/>
            <person name="Clum A."/>
            <person name="Dockter R.B."/>
            <person name="Fauchery L."/>
            <person name="Guy J."/>
            <person name="Iotti M."/>
            <person name="Le Tacon F."/>
            <person name="Lindquist E.A."/>
            <person name="Lipzen A."/>
            <person name="Malagnac F."/>
            <person name="Mello A."/>
            <person name="Molinier V."/>
            <person name="Miyauchi S."/>
            <person name="Poulain J."/>
            <person name="Riccioni C."/>
            <person name="Rubini A."/>
            <person name="Sitrit Y."/>
            <person name="Splivallo R."/>
            <person name="Traeger S."/>
            <person name="Wang M."/>
            <person name="Zifcakova L."/>
            <person name="Wipf D."/>
            <person name="Zambonelli A."/>
            <person name="Paolocci F."/>
            <person name="Nowrousian M."/>
            <person name="Ottonello S."/>
            <person name="Baldrian P."/>
            <person name="Spatafora J.W."/>
            <person name="Henrissat B."/>
            <person name="Nagy L.G."/>
            <person name="Aury J.M."/>
            <person name="Wincker P."/>
            <person name="Grigoriev I.V."/>
            <person name="Bonfante P."/>
            <person name="Martin F.M."/>
        </authorList>
    </citation>
    <scope>NUCLEOTIDE SEQUENCE [LARGE SCALE GENOMIC DNA]</scope>
    <source>
        <strain evidence="3 4">RN42</strain>
    </source>
</reference>